<proteinExistence type="predicted"/>
<dbReference type="AlphaFoldDB" id="A0AAV1JVX2"/>
<protein>
    <submittedName>
        <fullName evidence="1">Uncharacterized protein</fullName>
    </submittedName>
</protein>
<comment type="caution">
    <text evidence="1">The sequence shown here is derived from an EMBL/GenBank/DDBJ whole genome shotgun (WGS) entry which is preliminary data.</text>
</comment>
<accession>A0AAV1JVX2</accession>
<evidence type="ECO:0000313" key="1">
    <source>
        <dbReference type="EMBL" id="CAK1553674.1"/>
    </source>
</evidence>
<gene>
    <name evidence="1" type="ORF">LNINA_LOCUS12642</name>
</gene>
<organism evidence="1 2">
    <name type="scientific">Leptosia nina</name>
    <dbReference type="NCBI Taxonomy" id="320188"/>
    <lineage>
        <taxon>Eukaryota</taxon>
        <taxon>Metazoa</taxon>
        <taxon>Ecdysozoa</taxon>
        <taxon>Arthropoda</taxon>
        <taxon>Hexapoda</taxon>
        <taxon>Insecta</taxon>
        <taxon>Pterygota</taxon>
        <taxon>Neoptera</taxon>
        <taxon>Endopterygota</taxon>
        <taxon>Lepidoptera</taxon>
        <taxon>Glossata</taxon>
        <taxon>Ditrysia</taxon>
        <taxon>Papilionoidea</taxon>
        <taxon>Pieridae</taxon>
        <taxon>Pierinae</taxon>
        <taxon>Leptosia</taxon>
    </lineage>
</organism>
<keyword evidence="2" id="KW-1185">Reference proteome</keyword>
<dbReference type="EMBL" id="CAVLEF010000225">
    <property type="protein sequence ID" value="CAK1553674.1"/>
    <property type="molecule type" value="Genomic_DNA"/>
</dbReference>
<evidence type="ECO:0000313" key="2">
    <source>
        <dbReference type="Proteomes" id="UP001497472"/>
    </source>
</evidence>
<dbReference type="Proteomes" id="UP001497472">
    <property type="component" value="Unassembled WGS sequence"/>
</dbReference>
<sequence>MVNVCDPVQVTCDLRRDERRAARGVATVAVWSALRALPLSRSLPLPPPLPRSAPRAVSTPAILQHTKHRTLLHQLEFTFVRVNLEQQSQNPGHSEPRKELNV</sequence>
<name>A0AAV1JVX2_9NEOP</name>
<reference evidence="1 2" key="1">
    <citation type="submission" date="2023-11" db="EMBL/GenBank/DDBJ databases">
        <authorList>
            <person name="Okamura Y."/>
        </authorList>
    </citation>
    <scope>NUCLEOTIDE SEQUENCE [LARGE SCALE GENOMIC DNA]</scope>
</reference>